<dbReference type="Proteomes" id="UP001170364">
    <property type="component" value="Unassembled WGS sequence"/>
</dbReference>
<evidence type="ECO:0000313" key="1">
    <source>
        <dbReference type="EMBL" id="MDN5123192.1"/>
    </source>
</evidence>
<proteinExistence type="predicted"/>
<dbReference type="AlphaFoldDB" id="A0AAW7QAX6"/>
<dbReference type="RefSeq" id="WP_157352643.1">
    <property type="nucleotide sequence ID" value="NZ_JAPZCY010000066.1"/>
</dbReference>
<reference evidence="1" key="1">
    <citation type="journal article" date="2023" name="Microorganisms">
        <title>Genomic Characterization of Arcobacter butzleri Strains Isolated from Various Sources in Lithuania.</title>
        <authorList>
            <person name="Uljanovas D."/>
            <person name="Golz G."/>
            <person name="Fleischmann S."/>
            <person name="Kudirkiene E."/>
            <person name="Kasetiene N."/>
            <person name="Grineviciene A."/>
            <person name="Tamuleviciene E."/>
            <person name="Aksomaitiene J."/>
            <person name="Alter T."/>
            <person name="Malakauskas M."/>
        </authorList>
    </citation>
    <scope>NUCLEOTIDE SEQUENCE</scope>
    <source>
        <strain evidence="1">S41</strain>
    </source>
</reference>
<name>A0AAW7QAX6_9BACT</name>
<protein>
    <submittedName>
        <fullName evidence="1">Uncharacterized protein</fullName>
    </submittedName>
</protein>
<organism evidence="1 2">
    <name type="scientific">Aliarcobacter butzleri</name>
    <dbReference type="NCBI Taxonomy" id="28197"/>
    <lineage>
        <taxon>Bacteria</taxon>
        <taxon>Pseudomonadati</taxon>
        <taxon>Campylobacterota</taxon>
        <taxon>Epsilonproteobacteria</taxon>
        <taxon>Campylobacterales</taxon>
        <taxon>Arcobacteraceae</taxon>
        <taxon>Aliarcobacter</taxon>
    </lineage>
</organism>
<accession>A0AAW7QAX6</accession>
<reference evidence="1" key="2">
    <citation type="submission" date="2023-01" db="EMBL/GenBank/DDBJ databases">
        <authorList>
            <person name="Uljanovas D."/>
        </authorList>
    </citation>
    <scope>NUCLEOTIDE SEQUENCE</scope>
    <source>
        <strain evidence="1">S41</strain>
    </source>
</reference>
<sequence length="109" mass="12747">MIDIPIPLNEEIIIYITDLKYGKHKNIFVEAAYENILFEFSVFSSNHYSSADNQFSFKILNEDKQLETLDFNLIAKFDITKSGYLKCLSAVQEFMNRKEGSVKNLYYLI</sequence>
<dbReference type="EMBL" id="JAQJJG010000004">
    <property type="protein sequence ID" value="MDN5123192.1"/>
    <property type="molecule type" value="Genomic_DNA"/>
</dbReference>
<evidence type="ECO:0000313" key="2">
    <source>
        <dbReference type="Proteomes" id="UP001170364"/>
    </source>
</evidence>
<gene>
    <name evidence="1" type="ORF">PJV93_04645</name>
</gene>
<comment type="caution">
    <text evidence="1">The sequence shown here is derived from an EMBL/GenBank/DDBJ whole genome shotgun (WGS) entry which is preliminary data.</text>
</comment>